<accession>A0A679J508</accession>
<reference evidence="2" key="1">
    <citation type="submission" date="2019-12" db="EMBL/GenBank/DDBJ databases">
        <authorList>
            <person name="Cremers G."/>
        </authorList>
    </citation>
    <scope>NUCLEOTIDE SEQUENCE</scope>
    <source>
        <strain evidence="2">Mbul1</strain>
    </source>
</reference>
<gene>
    <name evidence="2" type="ORF">MBUL_02336</name>
</gene>
<proteinExistence type="inferred from homology"/>
<name>A0A679J508_9HYPH</name>
<protein>
    <recommendedName>
        <fullName evidence="3">PspA/IM30 family protein</fullName>
    </recommendedName>
</protein>
<organism evidence="2">
    <name type="scientific">Methylobacterium bullatum</name>
    <dbReference type="NCBI Taxonomy" id="570505"/>
    <lineage>
        <taxon>Bacteria</taxon>
        <taxon>Pseudomonadati</taxon>
        <taxon>Pseudomonadota</taxon>
        <taxon>Alphaproteobacteria</taxon>
        <taxon>Hyphomicrobiales</taxon>
        <taxon>Methylobacteriaceae</taxon>
        <taxon>Methylobacterium</taxon>
    </lineage>
</organism>
<evidence type="ECO:0000256" key="1">
    <source>
        <dbReference type="ARBA" id="ARBA00043985"/>
    </source>
</evidence>
<dbReference type="EMBL" id="LR743504">
    <property type="protein sequence ID" value="CAA2103715.1"/>
    <property type="molecule type" value="Genomic_DNA"/>
</dbReference>
<comment type="similarity">
    <text evidence="1">Belongs to the PspA/Vipp/IM30 family.</text>
</comment>
<evidence type="ECO:0008006" key="3">
    <source>
        <dbReference type="Google" id="ProtNLM"/>
    </source>
</evidence>
<sequence>MLKLFRLLARGAAARAEEEVIDRHALLILDQQIRETRVSLERSRQALAAAVAGDKAEERRFTEVQARAADLEERALAALAAGRDELASEAAEAIAELEAERDAIGEARLRFAREVARIRSVVADATRRQNELERGRRIAAAAEAARRLGVQANPSERATLKEAEATLSRLRALQTEAADTEAALAETEPGLSIADRLEREGFGSSTRPSGGAVLDRLRRKVEARAACRPV</sequence>
<evidence type="ECO:0000313" key="2">
    <source>
        <dbReference type="EMBL" id="CAA2103715.1"/>
    </source>
</evidence>
<dbReference type="InterPro" id="IPR007157">
    <property type="entry name" value="PspA_VIPP1"/>
</dbReference>
<dbReference type="Pfam" id="PF04012">
    <property type="entry name" value="PspA_IM30"/>
    <property type="match status" value="1"/>
</dbReference>
<dbReference type="AlphaFoldDB" id="A0A679J508"/>